<dbReference type="AlphaFoldDB" id="A0A370GFQ3"/>
<comment type="caution">
    <text evidence="3">The sequence shown here is derived from an EMBL/GenBank/DDBJ whole genome shotgun (WGS) entry which is preliminary data.</text>
</comment>
<dbReference type="GO" id="GO:0005886">
    <property type="term" value="C:plasma membrane"/>
    <property type="evidence" value="ECO:0007669"/>
    <property type="project" value="TreeGrafter"/>
</dbReference>
<dbReference type="InterPro" id="IPR024344">
    <property type="entry name" value="MDMPI_metal-binding"/>
</dbReference>
<evidence type="ECO:0000313" key="4">
    <source>
        <dbReference type="Proteomes" id="UP000255355"/>
    </source>
</evidence>
<accession>A0A370GFQ3</accession>
<dbReference type="EMBL" id="QQAZ01000028">
    <property type="protein sequence ID" value="RDI42130.1"/>
    <property type="molecule type" value="Genomic_DNA"/>
</dbReference>
<feature type="domain" description="MDMPI C-terminal" evidence="1">
    <location>
        <begin position="153"/>
        <end position="256"/>
    </location>
</feature>
<evidence type="ECO:0000259" key="2">
    <source>
        <dbReference type="Pfam" id="PF11716"/>
    </source>
</evidence>
<dbReference type="InterPro" id="IPR034660">
    <property type="entry name" value="DinB/YfiT-like"/>
</dbReference>
<dbReference type="Proteomes" id="UP000255355">
    <property type="component" value="Unassembled WGS sequence"/>
</dbReference>
<dbReference type="InterPro" id="IPR017517">
    <property type="entry name" value="Maleyloyr_isom"/>
</dbReference>
<dbReference type="PANTHER" id="PTHR40758">
    <property type="entry name" value="CONSERVED PROTEIN"/>
    <property type="match status" value="1"/>
</dbReference>
<proteinExistence type="predicted"/>
<reference evidence="3 4" key="1">
    <citation type="submission" date="2018-07" db="EMBL/GenBank/DDBJ databases">
        <title>Genomic Encyclopedia of Type Strains, Phase IV (KMG-IV): sequencing the most valuable type-strain genomes for metagenomic binning, comparative biology and taxonomic classification.</title>
        <authorList>
            <person name="Goeker M."/>
        </authorList>
    </citation>
    <scope>NUCLEOTIDE SEQUENCE [LARGE SCALE GENOMIC DNA]</scope>
    <source>
        <strain evidence="3 4">DSM 44952</strain>
    </source>
</reference>
<dbReference type="GO" id="GO:0046872">
    <property type="term" value="F:metal ion binding"/>
    <property type="evidence" value="ECO:0007669"/>
    <property type="project" value="InterPro"/>
</dbReference>
<evidence type="ECO:0000313" key="3">
    <source>
        <dbReference type="EMBL" id="RDI42130.1"/>
    </source>
</evidence>
<protein>
    <submittedName>
        <fullName evidence="3">Uncharacterized protein (TIGR03083 family)</fullName>
    </submittedName>
</protein>
<dbReference type="InterPro" id="IPR010872">
    <property type="entry name" value="MDMPI_C-term_domain"/>
</dbReference>
<evidence type="ECO:0000259" key="1">
    <source>
        <dbReference type="Pfam" id="PF07398"/>
    </source>
</evidence>
<dbReference type="SUPFAM" id="SSF109854">
    <property type="entry name" value="DinB/YfiT-like putative metalloenzymes"/>
    <property type="match status" value="1"/>
</dbReference>
<name>A0A370GFQ3_9NOCA</name>
<dbReference type="Pfam" id="PF07398">
    <property type="entry name" value="MDMPI_C"/>
    <property type="match status" value="1"/>
</dbReference>
<dbReference type="NCBIfam" id="TIGR03083">
    <property type="entry name" value="maleylpyruvate isomerase family mycothiol-dependent enzyme"/>
    <property type="match status" value="1"/>
</dbReference>
<gene>
    <name evidence="3" type="ORF">DFR68_12822</name>
</gene>
<dbReference type="PANTHER" id="PTHR40758:SF1">
    <property type="entry name" value="CONSERVED PROTEIN"/>
    <property type="match status" value="1"/>
</dbReference>
<feature type="domain" description="Mycothiol-dependent maleylpyruvate isomerase metal-binding" evidence="2">
    <location>
        <begin position="24"/>
        <end position="141"/>
    </location>
</feature>
<keyword evidence="4" id="KW-1185">Reference proteome</keyword>
<dbReference type="Pfam" id="PF11716">
    <property type="entry name" value="MDMPI_N"/>
    <property type="match status" value="1"/>
</dbReference>
<sequence>MMVIMTDFPNGLLTAAEYQERLQQAADSMVAATQTGPLDAVVPACPGWTLRDLVVHLGEVHQWAHAVVTDPENGRRHTATPPGPDENLADWYRRCFDDLLKALESTDPAAPAWTMQPSNRTVGFWSRRQCHELTMHVVDARQAQDAITNYDTDLAVDGLSEIFDVWVYRRAAWQVPPVDLAAPIAVSCTDRDARWILVPTGSAEPPEYETFGPAPTGDLPAVAAELRGTAEELLLMFWGRADLSTVAIDGDAELVRRLLSSRITP</sequence>
<dbReference type="STRING" id="1210089.GCA_001613165_01017"/>
<organism evidence="3 4">
    <name type="scientific">Nocardia mexicana</name>
    <dbReference type="NCBI Taxonomy" id="279262"/>
    <lineage>
        <taxon>Bacteria</taxon>
        <taxon>Bacillati</taxon>
        <taxon>Actinomycetota</taxon>
        <taxon>Actinomycetes</taxon>
        <taxon>Mycobacteriales</taxon>
        <taxon>Nocardiaceae</taxon>
        <taxon>Nocardia</taxon>
    </lineage>
</organism>